<dbReference type="RefSeq" id="WP_073326800.1">
    <property type="nucleotide sequence ID" value="NZ_FQYO01000002.1"/>
</dbReference>
<dbReference type="InterPro" id="IPR001633">
    <property type="entry name" value="EAL_dom"/>
</dbReference>
<dbReference type="EMBL" id="FQYO01000002">
    <property type="protein sequence ID" value="SHI57884.1"/>
    <property type="molecule type" value="Genomic_DNA"/>
</dbReference>
<dbReference type="InterPro" id="IPR029787">
    <property type="entry name" value="Nucleotide_cyclase"/>
</dbReference>
<accession>A0A1M6CAS2</accession>
<protein>
    <submittedName>
        <fullName evidence="4">Diguanylate cyclase/phosphodiesterase</fullName>
    </submittedName>
</protein>
<dbReference type="GO" id="GO:0071111">
    <property type="term" value="F:cyclic-guanylate-specific phosphodiesterase activity"/>
    <property type="evidence" value="ECO:0007669"/>
    <property type="project" value="InterPro"/>
</dbReference>
<proteinExistence type="predicted"/>
<keyword evidence="1" id="KW-0812">Transmembrane</keyword>
<dbReference type="PROSITE" id="PS50887">
    <property type="entry name" value="GGDEF"/>
    <property type="match status" value="1"/>
</dbReference>
<dbReference type="PROSITE" id="PS50883">
    <property type="entry name" value="EAL"/>
    <property type="match status" value="1"/>
</dbReference>
<dbReference type="Gene3D" id="3.30.70.270">
    <property type="match status" value="1"/>
</dbReference>
<feature type="domain" description="GGDEF" evidence="3">
    <location>
        <begin position="80"/>
        <end position="217"/>
    </location>
</feature>
<dbReference type="Proteomes" id="UP000184292">
    <property type="component" value="Unassembled WGS sequence"/>
</dbReference>
<evidence type="ECO:0000313" key="5">
    <source>
        <dbReference type="Proteomes" id="UP000184292"/>
    </source>
</evidence>
<evidence type="ECO:0000259" key="3">
    <source>
        <dbReference type="PROSITE" id="PS50887"/>
    </source>
</evidence>
<dbReference type="SMART" id="SM00052">
    <property type="entry name" value="EAL"/>
    <property type="match status" value="1"/>
</dbReference>
<dbReference type="Gene3D" id="3.20.20.450">
    <property type="entry name" value="EAL domain"/>
    <property type="match status" value="1"/>
</dbReference>
<reference evidence="4 5" key="1">
    <citation type="submission" date="2016-11" db="EMBL/GenBank/DDBJ databases">
        <authorList>
            <person name="Jaros S."/>
            <person name="Januszkiewicz K."/>
            <person name="Wedrychowicz H."/>
        </authorList>
    </citation>
    <scope>NUCLEOTIDE SEQUENCE [LARGE SCALE GENOMIC DNA]</scope>
    <source>
        <strain evidence="4 5">DSM 100565</strain>
    </source>
</reference>
<dbReference type="InterPro" id="IPR050706">
    <property type="entry name" value="Cyclic-di-GMP_PDE-like"/>
</dbReference>
<dbReference type="PANTHER" id="PTHR33121">
    <property type="entry name" value="CYCLIC DI-GMP PHOSPHODIESTERASE PDEF"/>
    <property type="match status" value="1"/>
</dbReference>
<dbReference type="InterPro" id="IPR000160">
    <property type="entry name" value="GGDEF_dom"/>
</dbReference>
<dbReference type="SUPFAM" id="SSF141868">
    <property type="entry name" value="EAL domain-like"/>
    <property type="match status" value="1"/>
</dbReference>
<dbReference type="AlphaFoldDB" id="A0A1M6CAS2"/>
<dbReference type="InterPro" id="IPR035919">
    <property type="entry name" value="EAL_sf"/>
</dbReference>
<dbReference type="STRING" id="1447782.SAMN05444417_1090"/>
<evidence type="ECO:0000259" key="2">
    <source>
        <dbReference type="PROSITE" id="PS50883"/>
    </source>
</evidence>
<gene>
    <name evidence="4" type="ORF">SAMN05444417_1090</name>
</gene>
<dbReference type="Pfam" id="PF00990">
    <property type="entry name" value="GGDEF"/>
    <property type="match status" value="1"/>
</dbReference>
<dbReference type="SMART" id="SM00267">
    <property type="entry name" value="GGDEF"/>
    <property type="match status" value="1"/>
</dbReference>
<sequence>MQGTGRARPDWRIAAPLIGATFAGLALVFAGVPAALFVLPPILAWLAALRGAEGTGQSPRPAQRGDAVQALDRAYAARGATPIALVVEIDGFRALSERLPHPDLLDLIAVLRDRLAGALRPDDACAPLAPERFAVALSVRDRQIDTSGAMQIAARLQRAMSGTVPVGGIAIAPTVSIGFALPVGPGLDSGERLMQAADHAAHEAHRNGPSAIRSFSGAIAGRLRQQEQIVHRLIEAFDRGEITAWFQPQVAAATGALTGMETLVRWNRPGRGVVPPGEFLPDLMRAGLADRLAALMVGLALRAVRDWDRAGLQVPRVSVNFSTEELCDPRLPDRIAFEIDRNDLTPDRLVVEVLESVVAHGEEDPVIRNLASFARLGCRIDLDDFGTGQAAITSIRRFHIERIKIDRSFVTDIDTDPEQQKMVSAILVMAEKLGLETLAEGVETDGEAEMLVALGCGHLQGYGIARPMPFEDVATWLRRREAGDGTVTRLRQTG</sequence>
<dbReference type="Pfam" id="PF00563">
    <property type="entry name" value="EAL"/>
    <property type="match status" value="1"/>
</dbReference>
<dbReference type="CDD" id="cd01948">
    <property type="entry name" value="EAL"/>
    <property type="match status" value="1"/>
</dbReference>
<keyword evidence="1" id="KW-1133">Transmembrane helix</keyword>
<dbReference type="SUPFAM" id="SSF55073">
    <property type="entry name" value="Nucleotide cyclase"/>
    <property type="match status" value="1"/>
</dbReference>
<keyword evidence="5" id="KW-1185">Reference proteome</keyword>
<organism evidence="4 5">
    <name type="scientific">Wenxinia saemankumensis</name>
    <dbReference type="NCBI Taxonomy" id="1447782"/>
    <lineage>
        <taxon>Bacteria</taxon>
        <taxon>Pseudomonadati</taxon>
        <taxon>Pseudomonadota</taxon>
        <taxon>Alphaproteobacteria</taxon>
        <taxon>Rhodobacterales</taxon>
        <taxon>Roseobacteraceae</taxon>
        <taxon>Wenxinia</taxon>
    </lineage>
</organism>
<evidence type="ECO:0000313" key="4">
    <source>
        <dbReference type="EMBL" id="SHI57884.1"/>
    </source>
</evidence>
<feature type="domain" description="EAL" evidence="2">
    <location>
        <begin position="226"/>
        <end position="481"/>
    </location>
</feature>
<name>A0A1M6CAS2_9RHOB</name>
<dbReference type="InterPro" id="IPR043128">
    <property type="entry name" value="Rev_trsase/Diguanyl_cyclase"/>
</dbReference>
<dbReference type="PANTHER" id="PTHR33121:SF70">
    <property type="entry name" value="SIGNALING PROTEIN YKOW"/>
    <property type="match status" value="1"/>
</dbReference>
<evidence type="ECO:0000256" key="1">
    <source>
        <dbReference type="SAM" id="Phobius"/>
    </source>
</evidence>
<feature type="transmembrane region" description="Helical" evidence="1">
    <location>
        <begin position="12"/>
        <end position="39"/>
    </location>
</feature>
<keyword evidence="1" id="KW-0472">Membrane</keyword>